<organism evidence="2 3">
    <name type="scientific">Tilletiaria anomala (strain ATCC 24038 / CBS 436.72 / UBC 951)</name>
    <dbReference type="NCBI Taxonomy" id="1037660"/>
    <lineage>
        <taxon>Eukaryota</taxon>
        <taxon>Fungi</taxon>
        <taxon>Dikarya</taxon>
        <taxon>Basidiomycota</taxon>
        <taxon>Ustilaginomycotina</taxon>
        <taxon>Exobasidiomycetes</taxon>
        <taxon>Georgefischeriales</taxon>
        <taxon>Tilletiariaceae</taxon>
        <taxon>Tilletiaria</taxon>
    </lineage>
</organism>
<name>A0A066W595_TILAU</name>
<sequence>MTDPAMGARSAGVLDDSGNMNEFDSSGPVATDLLYRWDHDGQAKAQHQQEDSEQDELQSQSQSETRARASGTTGIGGHEQSPSANASEAEQVPTLQTDHIGDEHSSDDGQDAGLNRRRVADRTVDTSAARTNGSTAASMSNGHTHLHRNETVKSNTGTIPNTEHNGLVVLSGRAATLAHLKDTSYAVKADGGVATARLSYTKGDRDFIINFLCTTDLPPKGRSIGEELARLNPRHSTQSYITFLRDNYDRGMHLDRVVFARRAEMGAAAAREADAQRQRDEAQRRREDSVAADIADMREHAIDEDRLLPLAEPEIEEELTYDRNRSTARGLSNLTRAAVRSRDDSTGDGSDVEALNQAEHRRSQRVAHPQVPDYHMSRHAGSMGQGNEEWEVTGEEEEEKSGHQTKDGIEVEPGPGEGKGLPRQLADRTWSGHRLRITRQGKAEALASSSQGRAEASKPIRRSATGLTAQVQARDLAPHKSTRTARAARTASDAGPHSARGQDRTQKPGKNRSTAGASRTRSGGSTRSFAPAAEEFRADAGIGISQSETLAVDVHDFFVGDQDEDAEIDINMVAGVESGNRLGALEGAPARQAGRIDSLSAAEEAADILILASAPESAPLAELDLSTPQPDAEEVFQKAAKSSPKVQGKLLRSRRKHATTAGSNVKATFTNANREWFLVPLQSLLENTISELGENVVLDASFVLQPPDTFFKTIAEQDPAHHSAAAWKHEFWRHALQYTISAKVQLNLDESVRPTQVVKPLSVRVLKEKEKEHLEGQIHERNIGDEGDQDEDEDEEGLQIRNPVANTRGKGTSFRHVLEAQEIFIKESQPSMPLPTLVEKQPRRGIHSVSMAGPLKREPGLPEPDFVDQRQVSLHKLGKKRAMNSPPSHSQDALHQEVLQDQVPHQFDTLVDDVSSSAPKKQRRSFPGVPSIARHSSARYIDFSQDASAGPPFGHEQDVAFEMRPPRRTIATTTPSSLPIAGELSRAQRSVSVSSRIRPRTSLPRTKEQIREDFRRALRDFRNDYGISKGNMAFWLGEKVNVYSARMRIDAELNRLCMETGRSRTQLVALLKLVEGDWDKFQEVVNVTMFDD</sequence>
<proteinExistence type="predicted"/>
<accession>A0A066W595</accession>
<feature type="compositionally biased region" description="Polar residues" evidence="1">
    <location>
        <begin position="125"/>
        <end position="143"/>
    </location>
</feature>
<protein>
    <submittedName>
        <fullName evidence="2">Uncharacterized protein</fullName>
    </submittedName>
</protein>
<evidence type="ECO:0000313" key="3">
    <source>
        <dbReference type="Proteomes" id="UP000027361"/>
    </source>
</evidence>
<dbReference type="InParanoid" id="A0A066W595"/>
<dbReference type="EMBL" id="JMSN01000023">
    <property type="protein sequence ID" value="KDN48881.1"/>
    <property type="molecule type" value="Genomic_DNA"/>
</dbReference>
<feature type="region of interest" description="Disordered" evidence="1">
    <location>
        <begin position="336"/>
        <end position="528"/>
    </location>
</feature>
<evidence type="ECO:0000256" key="1">
    <source>
        <dbReference type="SAM" id="MobiDB-lite"/>
    </source>
</evidence>
<feature type="compositionally biased region" description="Low complexity" evidence="1">
    <location>
        <begin position="512"/>
        <end position="528"/>
    </location>
</feature>
<feature type="compositionally biased region" description="Acidic residues" evidence="1">
    <location>
        <begin position="388"/>
        <end position="399"/>
    </location>
</feature>
<feature type="compositionally biased region" description="Low complexity" evidence="1">
    <location>
        <begin position="985"/>
        <end position="1002"/>
    </location>
</feature>
<dbReference type="Proteomes" id="UP000027361">
    <property type="component" value="Unassembled WGS sequence"/>
</dbReference>
<dbReference type="AlphaFoldDB" id="A0A066W595"/>
<evidence type="ECO:0000313" key="2">
    <source>
        <dbReference type="EMBL" id="KDN48881.1"/>
    </source>
</evidence>
<dbReference type="HOGENOM" id="CLU_284440_0_0_1"/>
<feature type="region of interest" description="Disordered" evidence="1">
    <location>
        <begin position="1"/>
        <end position="147"/>
    </location>
</feature>
<comment type="caution">
    <text evidence="2">The sequence shown here is derived from an EMBL/GenBank/DDBJ whole genome shotgun (WGS) entry which is preliminary data.</text>
</comment>
<feature type="compositionally biased region" description="Acidic residues" evidence="1">
    <location>
        <begin position="785"/>
        <end position="797"/>
    </location>
</feature>
<keyword evidence="3" id="KW-1185">Reference proteome</keyword>
<dbReference type="RefSeq" id="XP_013244247.1">
    <property type="nucleotide sequence ID" value="XM_013388793.1"/>
</dbReference>
<feature type="region of interest" description="Disordered" evidence="1">
    <location>
        <begin position="772"/>
        <end position="808"/>
    </location>
</feature>
<dbReference type="OrthoDB" id="3366938at2759"/>
<feature type="region of interest" description="Disordered" evidence="1">
    <location>
        <begin position="969"/>
        <end position="1005"/>
    </location>
</feature>
<feature type="region of interest" description="Disordered" evidence="1">
    <location>
        <begin position="270"/>
        <end position="291"/>
    </location>
</feature>
<feature type="compositionally biased region" description="Basic and acidic residues" evidence="1">
    <location>
        <begin position="400"/>
        <end position="409"/>
    </location>
</feature>
<feature type="compositionally biased region" description="Polar residues" evidence="1">
    <location>
        <begin position="80"/>
        <end position="97"/>
    </location>
</feature>
<dbReference type="GeneID" id="25264149"/>
<reference evidence="2 3" key="1">
    <citation type="submission" date="2014-05" db="EMBL/GenBank/DDBJ databases">
        <title>Draft genome sequence of a rare smut relative, Tilletiaria anomala UBC 951.</title>
        <authorList>
            <consortium name="DOE Joint Genome Institute"/>
            <person name="Toome M."/>
            <person name="Kuo A."/>
            <person name="Henrissat B."/>
            <person name="Lipzen A."/>
            <person name="Tritt A."/>
            <person name="Yoshinaga Y."/>
            <person name="Zane M."/>
            <person name="Barry K."/>
            <person name="Grigoriev I.V."/>
            <person name="Spatafora J.W."/>
            <person name="Aimea M.C."/>
        </authorList>
    </citation>
    <scope>NUCLEOTIDE SEQUENCE [LARGE SCALE GENOMIC DNA]</scope>
    <source>
        <strain evidence="2 3">UBC 951</strain>
    </source>
</reference>
<feature type="compositionally biased region" description="Basic and acidic residues" evidence="1">
    <location>
        <begin position="271"/>
        <end position="291"/>
    </location>
</feature>
<feature type="compositionally biased region" description="Basic and acidic residues" evidence="1">
    <location>
        <begin position="35"/>
        <end position="50"/>
    </location>
</feature>
<feature type="compositionally biased region" description="Basic and acidic residues" evidence="1">
    <location>
        <begin position="772"/>
        <end position="784"/>
    </location>
</feature>
<gene>
    <name evidence="2" type="ORF">K437DRAFT_255437</name>
</gene>